<feature type="domain" description="Amino acid permease/ SLC12A" evidence="7">
    <location>
        <begin position="49"/>
        <end position="534"/>
    </location>
</feature>
<dbReference type="InterPro" id="IPR004841">
    <property type="entry name" value="AA-permease/SLC12A_dom"/>
</dbReference>
<protein>
    <recommendedName>
        <fullName evidence="7">Amino acid permease/ SLC12A domain-containing protein</fullName>
    </recommendedName>
</protein>
<dbReference type="AlphaFoldDB" id="V5I437"/>
<evidence type="ECO:0000256" key="1">
    <source>
        <dbReference type="ARBA" id="ARBA00004141"/>
    </source>
</evidence>
<dbReference type="InterPro" id="IPR050524">
    <property type="entry name" value="APC_YAT"/>
</dbReference>
<feature type="region of interest" description="Disordered" evidence="5">
    <location>
        <begin position="1"/>
        <end position="32"/>
    </location>
</feature>
<accession>V5I437</accession>
<dbReference type="Proteomes" id="UP000018001">
    <property type="component" value="Unassembled WGS sequence"/>
</dbReference>
<dbReference type="OrthoDB" id="10062876at2759"/>
<feature type="compositionally biased region" description="Polar residues" evidence="5">
    <location>
        <begin position="8"/>
        <end position="32"/>
    </location>
</feature>
<feature type="transmembrane region" description="Helical" evidence="6">
    <location>
        <begin position="300"/>
        <end position="321"/>
    </location>
</feature>
<dbReference type="eggNOG" id="KOG1286">
    <property type="taxonomic scope" value="Eukaryota"/>
</dbReference>
<reference evidence="9" key="1">
    <citation type="journal article" date="2014" name="Genome Announc.">
        <title>Draft genome sequence of the formaldehyde-resistant fungus Byssochlamys spectabilis No. 5 (anamorph Paecilomyces variotii No. 5) (NBRC109023).</title>
        <authorList>
            <person name="Oka T."/>
            <person name="Ekino K."/>
            <person name="Fukuda K."/>
            <person name="Nomura Y."/>
        </authorList>
    </citation>
    <scope>NUCLEOTIDE SEQUENCE [LARGE SCALE GENOMIC DNA]</scope>
    <source>
        <strain evidence="9">No. 5 / NBRC 109023</strain>
    </source>
</reference>
<feature type="transmembrane region" description="Helical" evidence="6">
    <location>
        <begin position="51"/>
        <end position="71"/>
    </location>
</feature>
<dbReference type="EMBL" id="BAUL01000229">
    <property type="protein sequence ID" value="GAD98130.1"/>
    <property type="molecule type" value="Genomic_DNA"/>
</dbReference>
<dbReference type="Gene3D" id="1.20.1740.10">
    <property type="entry name" value="Amino acid/polyamine transporter I"/>
    <property type="match status" value="1"/>
</dbReference>
<evidence type="ECO:0000313" key="9">
    <source>
        <dbReference type="Proteomes" id="UP000018001"/>
    </source>
</evidence>
<gene>
    <name evidence="8" type="ORF">PVAR5_6820</name>
</gene>
<evidence type="ECO:0000313" key="8">
    <source>
        <dbReference type="EMBL" id="GAD98130.1"/>
    </source>
</evidence>
<feature type="transmembrane region" description="Helical" evidence="6">
    <location>
        <begin position="212"/>
        <end position="231"/>
    </location>
</feature>
<keyword evidence="3 6" id="KW-1133">Transmembrane helix</keyword>
<dbReference type="HOGENOM" id="CLU_007946_12_1_1"/>
<keyword evidence="9" id="KW-1185">Reference proteome</keyword>
<keyword evidence="4 6" id="KW-0472">Membrane</keyword>
<dbReference type="GO" id="GO:0015171">
    <property type="term" value="F:amino acid transmembrane transporter activity"/>
    <property type="evidence" value="ECO:0007669"/>
    <property type="project" value="TreeGrafter"/>
</dbReference>
<dbReference type="Pfam" id="PF00324">
    <property type="entry name" value="AA_permease"/>
    <property type="match status" value="1"/>
</dbReference>
<sequence>MGVAELSAANNKPGTTPLQKTESANVGSFQDVNDSNPGHLHRRLNNRQIQLIAAGGSIGTALFISIGGALAKGGPGSLLITYLLYTLILSLVNNSVAEMNTYMPVEGGFVRLAGYWVDDSLGFLAGWNFFLYEALNIPFEITALTFVISFWNADVTNPGPTAGVCAAVIICYGPVLPSQRGFYIDFVHRSALNVLAVRFYGEAEFWLSGGKLVLIFILFSFTLVTMCGGNPQHDAYGFRNFSNPGSFETYLSQGDKGRFEGFLACLWSAAFTIVGPEYISMVSAEAQRPSIFIKSAFKTVYYRFCIFFVFGALTVGIVCAYNDATLAKIWFGTGSSGSAAASPYVIAMQNLGIAGLPHLVNFLLLTSIFSAGNTYTYAATRVLYSLALEGRAPRFLSYCNKNGVPIWCFCVVMCFPFLSFLQVSNGSAKVLTWLTSIITGGALITFMIMSVTFINYYKACQAQGVDRRKERPYYGYFQPYCAYIALTVQGVILLTYGYYAFRPKWDVEIFFQNYSMQIIAILLFCGWKIIKRTRYIRPDDVDLVWKRPQVEAYEDSITEPPVGFWKEMLQMTGFSRHKRPAGDGV</sequence>
<feature type="transmembrane region" description="Helical" evidence="6">
    <location>
        <begin position="430"/>
        <end position="456"/>
    </location>
</feature>
<feature type="transmembrane region" description="Helical" evidence="6">
    <location>
        <begin position="362"/>
        <end position="384"/>
    </location>
</feature>
<feature type="transmembrane region" description="Helical" evidence="6">
    <location>
        <begin position="404"/>
        <end position="424"/>
    </location>
</feature>
<feature type="transmembrane region" description="Helical" evidence="6">
    <location>
        <begin position="477"/>
        <end position="499"/>
    </location>
</feature>
<dbReference type="PANTHER" id="PTHR43341">
    <property type="entry name" value="AMINO ACID PERMEASE"/>
    <property type="match status" value="1"/>
</dbReference>
<keyword evidence="2 6" id="KW-0812">Transmembrane</keyword>
<evidence type="ECO:0000256" key="5">
    <source>
        <dbReference type="SAM" id="MobiDB-lite"/>
    </source>
</evidence>
<feature type="transmembrane region" description="Helical" evidence="6">
    <location>
        <begin position="511"/>
        <end position="530"/>
    </location>
</feature>
<evidence type="ECO:0000256" key="4">
    <source>
        <dbReference type="ARBA" id="ARBA00023136"/>
    </source>
</evidence>
<feature type="transmembrane region" description="Helical" evidence="6">
    <location>
        <begin position="261"/>
        <end position="279"/>
    </location>
</feature>
<dbReference type="GO" id="GO:0016020">
    <property type="term" value="C:membrane"/>
    <property type="evidence" value="ECO:0007669"/>
    <property type="project" value="UniProtKB-SubCell"/>
</dbReference>
<evidence type="ECO:0000256" key="6">
    <source>
        <dbReference type="SAM" id="Phobius"/>
    </source>
</evidence>
<name>V5I437_BYSSN</name>
<feature type="transmembrane region" description="Helical" evidence="6">
    <location>
        <begin position="77"/>
        <end position="96"/>
    </location>
</feature>
<evidence type="ECO:0000256" key="2">
    <source>
        <dbReference type="ARBA" id="ARBA00022692"/>
    </source>
</evidence>
<comment type="subcellular location">
    <subcellularLocation>
        <location evidence="1">Membrane</location>
        <topology evidence="1">Multi-pass membrane protein</topology>
    </subcellularLocation>
</comment>
<comment type="caution">
    <text evidence="8">The sequence shown here is derived from an EMBL/GenBank/DDBJ whole genome shotgun (WGS) entry which is preliminary data.</text>
</comment>
<dbReference type="PANTHER" id="PTHR43341:SF6">
    <property type="entry name" value="AMINO ACID TRANSPORTER (EUROFUNG)"/>
    <property type="match status" value="1"/>
</dbReference>
<evidence type="ECO:0000259" key="7">
    <source>
        <dbReference type="Pfam" id="PF00324"/>
    </source>
</evidence>
<organism evidence="8 9">
    <name type="scientific">Byssochlamys spectabilis (strain No. 5 / NBRC 109023)</name>
    <name type="common">Paecilomyces variotii</name>
    <dbReference type="NCBI Taxonomy" id="1356009"/>
    <lineage>
        <taxon>Eukaryota</taxon>
        <taxon>Fungi</taxon>
        <taxon>Dikarya</taxon>
        <taxon>Ascomycota</taxon>
        <taxon>Pezizomycotina</taxon>
        <taxon>Eurotiomycetes</taxon>
        <taxon>Eurotiomycetidae</taxon>
        <taxon>Eurotiales</taxon>
        <taxon>Thermoascaceae</taxon>
        <taxon>Paecilomyces</taxon>
    </lineage>
</organism>
<dbReference type="InParanoid" id="V5I437"/>
<dbReference type="PIRSF" id="PIRSF006060">
    <property type="entry name" value="AA_transporter"/>
    <property type="match status" value="1"/>
</dbReference>
<proteinExistence type="predicted"/>
<evidence type="ECO:0000256" key="3">
    <source>
        <dbReference type="ARBA" id="ARBA00022989"/>
    </source>
</evidence>